<dbReference type="CDD" id="cd21809">
    <property type="entry name" value="ABC-2_lan_permease-like"/>
    <property type="match status" value="1"/>
</dbReference>
<dbReference type="eggNOG" id="COG4200">
    <property type="taxonomic scope" value="Bacteria"/>
</dbReference>
<dbReference type="Proteomes" id="UP000002028">
    <property type="component" value="Chromosome"/>
</dbReference>
<feature type="transmembrane region" description="Helical" evidence="1">
    <location>
        <begin position="161"/>
        <end position="181"/>
    </location>
</feature>
<keyword evidence="1" id="KW-0472">Membrane</keyword>
<organism evidence="2 3">
    <name type="scientific">Spirosoma linguale (strain ATCC 33905 / DSM 74 / LMG 10896 / Claus 1)</name>
    <dbReference type="NCBI Taxonomy" id="504472"/>
    <lineage>
        <taxon>Bacteria</taxon>
        <taxon>Pseudomonadati</taxon>
        <taxon>Bacteroidota</taxon>
        <taxon>Cytophagia</taxon>
        <taxon>Cytophagales</taxon>
        <taxon>Cytophagaceae</taxon>
        <taxon>Spirosoma</taxon>
    </lineage>
</organism>
<dbReference type="RefSeq" id="WP_012926767.1">
    <property type="nucleotide sequence ID" value="NC_013730.1"/>
</dbReference>
<feature type="transmembrane region" description="Helical" evidence="1">
    <location>
        <begin position="188"/>
        <end position="214"/>
    </location>
</feature>
<evidence type="ECO:0000313" key="2">
    <source>
        <dbReference type="EMBL" id="ADB38223.1"/>
    </source>
</evidence>
<reference evidence="2 3" key="1">
    <citation type="journal article" date="2010" name="Stand. Genomic Sci.">
        <title>Complete genome sequence of Spirosoma linguale type strain (1).</title>
        <authorList>
            <person name="Lail K."/>
            <person name="Sikorski J."/>
            <person name="Saunders E."/>
            <person name="Lapidus A."/>
            <person name="Glavina Del Rio T."/>
            <person name="Copeland A."/>
            <person name="Tice H."/>
            <person name="Cheng J.-F."/>
            <person name="Lucas S."/>
            <person name="Nolan M."/>
            <person name="Bruce D."/>
            <person name="Goodwin L."/>
            <person name="Pitluck S."/>
            <person name="Ivanova N."/>
            <person name="Mavromatis K."/>
            <person name="Ovchinnikova G."/>
            <person name="Pati A."/>
            <person name="Chen A."/>
            <person name="Palaniappan K."/>
            <person name="Land M."/>
            <person name="Hauser L."/>
            <person name="Chang Y.-J."/>
            <person name="Jeffries C.D."/>
            <person name="Chain P."/>
            <person name="Brettin T."/>
            <person name="Detter J.C."/>
            <person name="Schuetze A."/>
            <person name="Rohde M."/>
            <person name="Tindall B.J."/>
            <person name="Goeker M."/>
            <person name="Bristow J."/>
            <person name="Eisen J.A."/>
            <person name="Markowitz V."/>
            <person name="Hugenholtz P."/>
            <person name="Kyrpides N.C."/>
            <person name="Klenk H.-P."/>
            <person name="Chen F."/>
        </authorList>
    </citation>
    <scope>NUCLEOTIDE SEQUENCE [LARGE SCALE GENOMIC DNA]</scope>
    <source>
        <strain evidence="3">ATCC 33905 / DSM 74 / LMG 10896 / Claus 1</strain>
    </source>
</reference>
<keyword evidence="1" id="KW-1133">Transmembrane helix</keyword>
<dbReference type="EMBL" id="CP001769">
    <property type="protein sequence ID" value="ADB38223.1"/>
    <property type="molecule type" value="Genomic_DNA"/>
</dbReference>
<dbReference type="HOGENOM" id="CLU_1060825_0_0_10"/>
<evidence type="ECO:0000313" key="3">
    <source>
        <dbReference type="Proteomes" id="UP000002028"/>
    </source>
</evidence>
<feature type="transmembrane region" description="Helical" evidence="1">
    <location>
        <begin position="62"/>
        <end position="87"/>
    </location>
</feature>
<gene>
    <name evidence="2" type="ordered locus">Slin_2201</name>
</gene>
<feature type="transmembrane region" description="Helical" evidence="1">
    <location>
        <begin position="108"/>
        <end position="132"/>
    </location>
</feature>
<sequence length="261" mass="29854">MKLMFIYTFQSEWLKRKRSLASRMIITGAFFTPVVIIVARLMRKDYLTVVYADPAFWKHLWSSAWESMAVFLLPLGAVLLTSLLTQLEFKNNTWKQVHTLPLRLSTIYFTKLSVILVMLLQFILLFTVGVLISGYLPALLTGTKIQALSFSLIGQFLNEDLSYFICLLPIVVSQYTISLFYKNFLVPVGIGFIGWVSALSMLSWRYALIFPYTYVIQRYLHSTGKGGLTVSVTGLTYISLAWFILITVTGYLLYQLKKEKG</sequence>
<keyword evidence="1" id="KW-0812">Transmembrane</keyword>
<keyword evidence="3" id="KW-1185">Reference proteome</keyword>
<proteinExistence type="predicted"/>
<dbReference type="KEGG" id="sli:Slin_2201"/>
<name>D2QEH1_SPILD</name>
<protein>
    <recommendedName>
        <fullName evidence="4">ABC transporter permease</fullName>
    </recommendedName>
</protein>
<dbReference type="STRING" id="504472.Slin_2201"/>
<evidence type="ECO:0008006" key="4">
    <source>
        <dbReference type="Google" id="ProtNLM"/>
    </source>
</evidence>
<accession>D2QEH1</accession>
<dbReference type="Pfam" id="PF12730">
    <property type="entry name" value="ABC2_membrane_4"/>
    <property type="match status" value="1"/>
</dbReference>
<feature type="transmembrane region" description="Helical" evidence="1">
    <location>
        <begin position="20"/>
        <end position="42"/>
    </location>
</feature>
<evidence type="ECO:0000256" key="1">
    <source>
        <dbReference type="SAM" id="Phobius"/>
    </source>
</evidence>
<dbReference type="AlphaFoldDB" id="D2QEH1"/>
<feature type="transmembrane region" description="Helical" evidence="1">
    <location>
        <begin position="234"/>
        <end position="254"/>
    </location>
</feature>